<dbReference type="Gene3D" id="3.30.70.1150">
    <property type="entry name" value="ACT-like. Chain A, domain 2"/>
    <property type="match status" value="1"/>
</dbReference>
<comment type="similarity">
    <text evidence="2 8">Belongs to the transcriptional regulatory CopG/NikR family.</text>
</comment>
<organism evidence="11 12">
    <name type="scientific">Coraliomargarita akajimensis (strain DSM 45221 / IAM 15411 / JCM 23193 / KCTC 12865 / 04OKA010-24)</name>
    <dbReference type="NCBI Taxonomy" id="583355"/>
    <lineage>
        <taxon>Bacteria</taxon>
        <taxon>Pseudomonadati</taxon>
        <taxon>Verrucomicrobiota</taxon>
        <taxon>Opitutia</taxon>
        <taxon>Puniceicoccales</taxon>
        <taxon>Coraliomargaritaceae</taxon>
        <taxon>Coraliomargarita</taxon>
    </lineage>
</organism>
<keyword evidence="4" id="KW-0479">Metal-binding</keyword>
<comment type="caution">
    <text evidence="8">Lacks conserved residue(s) required for the propagation of feature annotation.</text>
</comment>
<dbReference type="Proteomes" id="UP000000925">
    <property type="component" value="Chromosome"/>
</dbReference>
<dbReference type="AlphaFoldDB" id="D5ELG0"/>
<dbReference type="Pfam" id="PF08753">
    <property type="entry name" value="NikR_C"/>
    <property type="match status" value="1"/>
</dbReference>
<dbReference type="SUPFAM" id="SSF47598">
    <property type="entry name" value="Ribbon-helix-helix"/>
    <property type="match status" value="1"/>
</dbReference>
<feature type="domain" description="Ribbon-helix-helix protein CopG" evidence="9">
    <location>
        <begin position="14"/>
        <end position="50"/>
    </location>
</feature>
<dbReference type="InterPro" id="IPR022988">
    <property type="entry name" value="Ni_resp_reg_NikR"/>
</dbReference>
<evidence type="ECO:0000256" key="2">
    <source>
        <dbReference type="ARBA" id="ARBA00008478"/>
    </source>
</evidence>
<dbReference type="HOGENOM" id="CLU_113319_1_3_0"/>
<dbReference type="NCBIfam" id="NF002815">
    <property type="entry name" value="PRK02967.1"/>
    <property type="match status" value="1"/>
</dbReference>
<keyword evidence="3" id="KW-0533">Nickel</keyword>
<dbReference type="InterPro" id="IPR014864">
    <property type="entry name" value="TF_NikR_Ni-bd_C"/>
</dbReference>
<evidence type="ECO:0000259" key="10">
    <source>
        <dbReference type="Pfam" id="PF08753"/>
    </source>
</evidence>
<dbReference type="InterPro" id="IPR010985">
    <property type="entry name" value="Ribbon_hlx_hlx"/>
</dbReference>
<dbReference type="InterPro" id="IPR002145">
    <property type="entry name" value="CopG"/>
</dbReference>
<evidence type="ECO:0000259" key="9">
    <source>
        <dbReference type="Pfam" id="PF01402"/>
    </source>
</evidence>
<name>D5ELG0_CORAD</name>
<reference evidence="11 12" key="1">
    <citation type="journal article" date="2010" name="Stand. Genomic Sci.">
        <title>Complete genome sequence of Coraliomargarita akajimensis type strain (04OKA010-24).</title>
        <authorList>
            <person name="Mavromatis K."/>
            <person name="Abt B."/>
            <person name="Brambilla E."/>
            <person name="Lapidus A."/>
            <person name="Copeland A."/>
            <person name="Deshpande S."/>
            <person name="Nolan M."/>
            <person name="Lucas S."/>
            <person name="Tice H."/>
            <person name="Cheng J.F."/>
            <person name="Han C."/>
            <person name="Detter J.C."/>
            <person name="Woyke T."/>
            <person name="Goodwin L."/>
            <person name="Pitluck S."/>
            <person name="Held B."/>
            <person name="Brettin T."/>
            <person name="Tapia R."/>
            <person name="Ivanova N."/>
            <person name="Mikhailova N."/>
            <person name="Pati A."/>
            <person name="Liolios K."/>
            <person name="Chen A."/>
            <person name="Palaniappan K."/>
            <person name="Land M."/>
            <person name="Hauser L."/>
            <person name="Chang Y.J."/>
            <person name="Jeffries C.D."/>
            <person name="Rohde M."/>
            <person name="Goker M."/>
            <person name="Bristow J."/>
            <person name="Eisen J.A."/>
            <person name="Markowitz V."/>
            <person name="Hugenholtz P."/>
            <person name="Klenk H.P."/>
            <person name="Kyrpides N.C."/>
        </authorList>
    </citation>
    <scope>NUCLEOTIDE SEQUENCE [LARGE SCALE GENOMIC DNA]</scope>
    <source>
        <strain evidence="12">DSM 45221 / IAM 15411 / JCM 23193 / KCTC 12865</strain>
    </source>
</reference>
<evidence type="ECO:0000256" key="4">
    <source>
        <dbReference type="ARBA" id="ARBA00022723"/>
    </source>
</evidence>
<dbReference type="EMBL" id="CP001998">
    <property type="protein sequence ID" value="ADE55096.1"/>
    <property type="molecule type" value="Genomic_DNA"/>
</dbReference>
<dbReference type="InterPro" id="IPR013321">
    <property type="entry name" value="Arc_rbn_hlx_hlx"/>
</dbReference>
<dbReference type="GO" id="GO:0003677">
    <property type="term" value="F:DNA binding"/>
    <property type="evidence" value="ECO:0007669"/>
    <property type="project" value="UniProtKB-KW"/>
</dbReference>
<evidence type="ECO:0000313" key="12">
    <source>
        <dbReference type="Proteomes" id="UP000000925"/>
    </source>
</evidence>
<dbReference type="Pfam" id="PF01402">
    <property type="entry name" value="RHH_1"/>
    <property type="match status" value="1"/>
</dbReference>
<dbReference type="Gene3D" id="1.10.1220.10">
    <property type="entry name" value="Met repressor-like"/>
    <property type="match status" value="1"/>
</dbReference>
<evidence type="ECO:0000313" key="11">
    <source>
        <dbReference type="EMBL" id="ADE55096.1"/>
    </source>
</evidence>
<comment type="cofactor">
    <cofactor evidence="1">
        <name>Ni(2+)</name>
        <dbReference type="ChEBI" id="CHEBI:49786"/>
    </cofactor>
</comment>
<dbReference type="PANTHER" id="PTHR34719:SF2">
    <property type="entry name" value="NICKEL-RESPONSIVE REGULATOR"/>
    <property type="match status" value="1"/>
</dbReference>
<dbReference type="KEGG" id="caa:Caka_2078"/>
<evidence type="ECO:0000256" key="3">
    <source>
        <dbReference type="ARBA" id="ARBA00022596"/>
    </source>
</evidence>
<evidence type="ECO:0000256" key="1">
    <source>
        <dbReference type="ARBA" id="ARBA00001967"/>
    </source>
</evidence>
<dbReference type="PANTHER" id="PTHR34719">
    <property type="entry name" value="NICKEL-RESPONSIVE REGULATOR"/>
    <property type="match status" value="1"/>
</dbReference>
<evidence type="ECO:0000256" key="8">
    <source>
        <dbReference type="HAMAP-Rule" id="MF_00476"/>
    </source>
</evidence>
<dbReference type="GO" id="GO:0016151">
    <property type="term" value="F:nickel cation binding"/>
    <property type="evidence" value="ECO:0007669"/>
    <property type="project" value="UniProtKB-UniRule"/>
</dbReference>
<keyword evidence="6 8" id="KW-0238">DNA-binding</keyword>
<dbReference type="RefSeq" id="WP_013043818.1">
    <property type="nucleotide sequence ID" value="NC_014008.1"/>
</dbReference>
<dbReference type="eggNOG" id="COG0864">
    <property type="taxonomic scope" value="Bacteria"/>
</dbReference>
<dbReference type="NCBIfam" id="NF003381">
    <property type="entry name" value="PRK04460.1"/>
    <property type="match status" value="1"/>
</dbReference>
<evidence type="ECO:0000256" key="7">
    <source>
        <dbReference type="ARBA" id="ARBA00023163"/>
    </source>
</evidence>
<evidence type="ECO:0000256" key="5">
    <source>
        <dbReference type="ARBA" id="ARBA00023015"/>
    </source>
</evidence>
<dbReference type="InterPro" id="IPR045865">
    <property type="entry name" value="ACT-like_dom_sf"/>
</dbReference>
<feature type="domain" description="Transcription factor NikR nickel binding C-terminal" evidence="10">
    <location>
        <begin position="64"/>
        <end position="140"/>
    </location>
</feature>
<keyword evidence="5 8" id="KW-0805">Transcription regulation</keyword>
<dbReference type="GO" id="GO:0003700">
    <property type="term" value="F:DNA-binding transcription factor activity"/>
    <property type="evidence" value="ECO:0007669"/>
    <property type="project" value="UniProtKB-UniRule"/>
</dbReference>
<dbReference type="CDD" id="cd22231">
    <property type="entry name" value="RHH_NikR_HicB-like"/>
    <property type="match status" value="1"/>
</dbReference>
<dbReference type="STRING" id="583355.Caka_2078"/>
<dbReference type="GO" id="GO:0010045">
    <property type="term" value="P:response to nickel cation"/>
    <property type="evidence" value="ECO:0007669"/>
    <property type="project" value="InterPro"/>
</dbReference>
<gene>
    <name evidence="11" type="ordered locus">Caka_2078</name>
</gene>
<dbReference type="HAMAP" id="MF_00476">
    <property type="entry name" value="NikR"/>
    <property type="match status" value="1"/>
</dbReference>
<keyword evidence="12" id="KW-1185">Reference proteome</keyword>
<dbReference type="InterPro" id="IPR050192">
    <property type="entry name" value="CopG/NikR_regulator"/>
</dbReference>
<comment type="function">
    <text evidence="8">Transcriptional regulator.</text>
</comment>
<proteinExistence type="inferred from homology"/>
<evidence type="ECO:0000256" key="6">
    <source>
        <dbReference type="ARBA" id="ARBA00023125"/>
    </source>
</evidence>
<dbReference type="SUPFAM" id="SSF55021">
    <property type="entry name" value="ACT-like"/>
    <property type="match status" value="1"/>
</dbReference>
<keyword evidence="7 8" id="KW-0804">Transcription</keyword>
<accession>D5ELG0</accession>
<protein>
    <recommendedName>
        <fullName evidence="8">Putative nickel-responsive regulator</fullName>
    </recommendedName>
</protein>
<sequence length="150" mass="16906">MNPDQKEAKSLAARISVSLPQHLAEALDHMVQERGFHNRSQAIAEMIQQSLITHHQDDDETLMAGTITLIYDSTKRDLLQKLARIEHEHIEEVISSQHVFLEGKYIMEVVLVQGPVKQLRHITNRMVTCKGVSSGGLTLTSKILPQLHGR</sequence>
<dbReference type="InterPro" id="IPR027271">
    <property type="entry name" value="Acetolactate_synth/TF_NikR_C"/>
</dbReference>
<dbReference type="OrthoDB" id="9806294at2"/>